<sequence length="365" mass="43075">MSIQDELIDTCAIKRWDFDEIFNEFFDQHPITIDSAIFPSDCDKSAFYGKLEIIKLTSRFDSEELLVSAILKKWLIAYTGYHIGMTIGDPLSNAKQKLNNYNFDEHLPLSGLCLDWVEEYEIDDVMYNGKKSDKRQSVSHLEILAHLHWDLGELILFILTEGFLQSPSLYSKIKTKWEEDGKVKGSDGVHIFHNWENFGLYFWESKITKWITDAWVQAKKSIETFIANKDLEAFERDSSIPVRRWLWKEIRVIWDQFNSVQLKYPLLAERICKFINPYRDNFDTQNNDLPYEIVVFYWYRCENYKKFLGASTVEADYRKYVSGLCEKLFRDFSSVAVNSKKVKLFLLPLTDEVELIKQFLLQTKV</sequence>
<dbReference type="EMBL" id="AMFJ01028738">
    <property type="protein sequence ID" value="EKD44784.1"/>
    <property type="molecule type" value="Genomic_DNA"/>
</dbReference>
<reference evidence="2" key="1">
    <citation type="journal article" date="2012" name="Science">
        <title>Fermentation, hydrogen, and sulfur metabolism in multiple uncultivated bacterial phyla.</title>
        <authorList>
            <person name="Wrighton K.C."/>
            <person name="Thomas B.C."/>
            <person name="Sharon I."/>
            <person name="Miller C.S."/>
            <person name="Castelle C.J."/>
            <person name="VerBerkmoes N.C."/>
            <person name="Wilkins M.J."/>
            <person name="Hettich R.L."/>
            <person name="Lipton M.S."/>
            <person name="Williams K.H."/>
            <person name="Long P.E."/>
            <person name="Banfield J.F."/>
        </authorList>
    </citation>
    <scope>NUCLEOTIDE SEQUENCE [LARGE SCALE GENOMIC DNA]</scope>
</reference>
<dbReference type="Pfam" id="PF08878">
    <property type="entry name" value="HamA"/>
    <property type="match status" value="1"/>
</dbReference>
<comment type="caution">
    <text evidence="2">The sequence shown here is derived from an EMBL/GenBank/DDBJ whole genome shotgun (WGS) entry which is preliminary data.</text>
</comment>
<gene>
    <name evidence="2" type="ORF">ACD_71C00007G0006</name>
</gene>
<accession>K2A3W6</accession>
<feature type="domain" description="Anti-bacteriophage protein A/HamA C-terminal" evidence="1">
    <location>
        <begin position="150"/>
        <end position="359"/>
    </location>
</feature>
<dbReference type="InterPro" id="IPR014976">
    <property type="entry name" value="AbpA_HamA_C"/>
</dbReference>
<evidence type="ECO:0000259" key="1">
    <source>
        <dbReference type="Pfam" id="PF08878"/>
    </source>
</evidence>
<evidence type="ECO:0000313" key="2">
    <source>
        <dbReference type="EMBL" id="EKD44784.1"/>
    </source>
</evidence>
<name>K2A3W6_9BACT</name>
<dbReference type="AlphaFoldDB" id="K2A3W6"/>
<organism evidence="2">
    <name type="scientific">uncultured bacterium</name>
    <name type="common">gcode 4</name>
    <dbReference type="NCBI Taxonomy" id="1234023"/>
    <lineage>
        <taxon>Bacteria</taxon>
        <taxon>environmental samples</taxon>
    </lineage>
</organism>
<protein>
    <recommendedName>
        <fullName evidence="1">Anti-bacteriophage protein A/HamA C-terminal domain-containing protein</fullName>
    </recommendedName>
</protein>
<proteinExistence type="predicted"/>